<gene>
    <name evidence="2" type="primary">PEXLP_2</name>
    <name evidence="2" type="ORF">g.11590</name>
</gene>
<accession>A0A1D1XYL1</accession>
<dbReference type="AlphaFoldDB" id="A0A1D1XYL1"/>
<feature type="non-terminal residue" evidence="2">
    <location>
        <position position="105"/>
    </location>
</feature>
<dbReference type="PANTHER" id="PTHR33470">
    <property type="entry name" value="OS01G0164075 PROTEIN"/>
    <property type="match status" value="1"/>
</dbReference>
<reference evidence="2" key="1">
    <citation type="submission" date="2015-07" db="EMBL/GenBank/DDBJ databases">
        <title>Transcriptome Assembly of Anthurium amnicola.</title>
        <authorList>
            <person name="Suzuki J."/>
        </authorList>
    </citation>
    <scope>NUCLEOTIDE SEQUENCE</scope>
</reference>
<feature type="non-terminal residue" evidence="2">
    <location>
        <position position="1"/>
    </location>
</feature>
<evidence type="ECO:0000256" key="1">
    <source>
        <dbReference type="ARBA" id="ARBA00022729"/>
    </source>
</evidence>
<dbReference type="EMBL" id="GDJX01020450">
    <property type="protein sequence ID" value="JAT47486.1"/>
    <property type="molecule type" value="Transcribed_RNA"/>
</dbReference>
<keyword evidence="1" id="KW-0732">Signal</keyword>
<evidence type="ECO:0000313" key="2">
    <source>
        <dbReference type="EMBL" id="JAT47486.1"/>
    </source>
</evidence>
<dbReference type="Pfam" id="PF01190">
    <property type="entry name" value="Pollen_Ole_e_1"/>
    <property type="match status" value="1"/>
</dbReference>
<dbReference type="PANTHER" id="PTHR33470:SF27">
    <property type="entry name" value="OS01G0899700 PROTEIN"/>
    <property type="match status" value="1"/>
</dbReference>
<proteinExistence type="predicted"/>
<protein>
    <submittedName>
        <fullName evidence="2">Pistil-specific extensin-like protein</fullName>
    </submittedName>
</protein>
<sequence length="105" mass="11950">YYKSPPPPYHHQFNVKVVGKVYCYKCYEWGYPIKSHIKKNFKGAVVKVTCKDGYKEIVAYGETKSNGQYSIAIEGYDYVKYGVAQCKAELHMPPKGSVCNIPTDL</sequence>
<organism evidence="2">
    <name type="scientific">Anthurium amnicola</name>
    <dbReference type="NCBI Taxonomy" id="1678845"/>
    <lineage>
        <taxon>Eukaryota</taxon>
        <taxon>Viridiplantae</taxon>
        <taxon>Streptophyta</taxon>
        <taxon>Embryophyta</taxon>
        <taxon>Tracheophyta</taxon>
        <taxon>Spermatophyta</taxon>
        <taxon>Magnoliopsida</taxon>
        <taxon>Liliopsida</taxon>
        <taxon>Araceae</taxon>
        <taxon>Pothoideae</taxon>
        <taxon>Potheae</taxon>
        <taxon>Anthurium</taxon>
    </lineage>
</organism>
<name>A0A1D1XYL1_9ARAE</name>